<accession>A0A3M7M1Y3</accession>
<evidence type="ECO:0000313" key="2">
    <source>
        <dbReference type="EMBL" id="RMZ68448.1"/>
    </source>
</evidence>
<keyword evidence="1" id="KW-0732">Signal</keyword>
<dbReference type="AlphaFoldDB" id="A0A3M7M1Y3"/>
<keyword evidence="3" id="KW-1185">Reference proteome</keyword>
<name>A0A3M7M1Y3_9PLEO</name>
<organism evidence="2 3">
    <name type="scientific">Pyrenophora seminiperda CCB06</name>
    <dbReference type="NCBI Taxonomy" id="1302712"/>
    <lineage>
        <taxon>Eukaryota</taxon>
        <taxon>Fungi</taxon>
        <taxon>Dikarya</taxon>
        <taxon>Ascomycota</taxon>
        <taxon>Pezizomycotina</taxon>
        <taxon>Dothideomycetes</taxon>
        <taxon>Pleosporomycetidae</taxon>
        <taxon>Pleosporales</taxon>
        <taxon>Pleosporineae</taxon>
        <taxon>Pleosporaceae</taxon>
        <taxon>Pyrenophora</taxon>
    </lineage>
</organism>
<dbReference type="Proteomes" id="UP000265663">
    <property type="component" value="Unassembled WGS sequence"/>
</dbReference>
<reference evidence="2 3" key="1">
    <citation type="journal article" date="2014" name="PLoS ONE">
        <title>De novo Genome Assembly of the Fungal Plant Pathogen Pyrenophora semeniperda.</title>
        <authorList>
            <person name="Soliai M.M."/>
            <person name="Meyer S.E."/>
            <person name="Udall J.A."/>
            <person name="Elzinga D.E."/>
            <person name="Hermansen R.A."/>
            <person name="Bodily P.M."/>
            <person name="Hart A.A."/>
            <person name="Coleman C.E."/>
        </authorList>
    </citation>
    <scope>NUCLEOTIDE SEQUENCE [LARGE SCALE GENOMIC DNA]</scope>
    <source>
        <strain evidence="2 3">CCB06</strain>
        <tissue evidence="2">Mycelium</tissue>
    </source>
</reference>
<feature type="signal peptide" evidence="1">
    <location>
        <begin position="1"/>
        <end position="19"/>
    </location>
</feature>
<protein>
    <submittedName>
        <fullName evidence="2">Secreted nis1</fullName>
    </submittedName>
</protein>
<gene>
    <name evidence="2" type="ORF">GMOD_00008153</name>
</gene>
<dbReference type="InterPro" id="IPR045469">
    <property type="entry name" value="Nis1"/>
</dbReference>
<feature type="chain" id="PRO_5018085535" evidence="1">
    <location>
        <begin position="20"/>
        <end position="163"/>
    </location>
</feature>
<sequence length="163" mass="16989">MRFTSTTASLLATLPLATSRLIGISAPATISPSTTYNLTLLSENYIQSISDVAFSLGYSTSPSYPGVLGYNVVSHFLGPDLSNQGNKSVVIEVEAPAREDLIPGRPEGPGEGEKLLLNVAVFSLLGALKTPFVANYNVSVGFGEEGGSGEVVSSTEAISITFE</sequence>
<proteinExistence type="predicted"/>
<dbReference type="Pfam" id="PF19271">
    <property type="entry name" value="Nis1"/>
    <property type="match status" value="1"/>
</dbReference>
<dbReference type="EMBL" id="KE747816">
    <property type="protein sequence ID" value="RMZ68448.1"/>
    <property type="molecule type" value="Genomic_DNA"/>
</dbReference>
<evidence type="ECO:0000256" key="1">
    <source>
        <dbReference type="SAM" id="SignalP"/>
    </source>
</evidence>
<evidence type="ECO:0000313" key="3">
    <source>
        <dbReference type="Proteomes" id="UP000265663"/>
    </source>
</evidence>
<dbReference type="OrthoDB" id="3913322at2759"/>